<accession>A9LGY9</accession>
<sequence>MTFEPLDSKSIKTGNITQLCEQLKTLSESPPNHDGWPREQLKLLEQADVYRWFIPHHLGGLEWAPAKIASAYVDLASVCLTTTFILTQRVAAIRRICTSDNAPFRDRLLSGILAGNTHATVGISHLTTSRQHLRKPACHAIEKDGGYFVTGQSPWVTGACGATHLVVGAELPDGRQILFAIAADTPGISIPPGFNLVALSASQTGPVNFQNVFIDASLLLTNPAKQVLTATGLTSTGSTQTSALALGLATSAVNFIEQESMHRPDLLDSVEALKKQRISLEDRLLKLASGIAICTNEELRTEMNSFVLRTTQASMAAAKGAGFVKGHPAGRWCCEALFFLVWSCPQSVIQANLCELAGIE</sequence>
<protein>
    <submittedName>
        <fullName evidence="1">Acyl-CoA dehydrogenase family protein</fullName>
    </submittedName>
</protein>
<dbReference type="AlphaFoldDB" id="A9LGY9"/>
<dbReference type="InterPro" id="IPR009100">
    <property type="entry name" value="AcylCoA_DH/oxidase_NM_dom_sf"/>
</dbReference>
<organism evidence="1">
    <name type="scientific">uncultured planctomycete 6FN</name>
    <dbReference type="NCBI Taxonomy" id="455068"/>
    <lineage>
        <taxon>Bacteria</taxon>
        <taxon>Pseudomonadati</taxon>
        <taxon>Planctomycetota</taxon>
        <taxon>Planctomycetia</taxon>
        <taxon>Planctomycetales</taxon>
        <taxon>environmental samples</taxon>
    </lineage>
</organism>
<reference evidence="1" key="1">
    <citation type="journal article" date="2007" name="ISME J.">
        <title>Fosmids of novel marine Planctomycetes from the Namibian and Oregon coast upwelling systems and their cross-comparison with planctomycete genomes.</title>
        <authorList>
            <person name="Woebken D."/>
            <person name="Teeling H."/>
            <person name="Wecker P."/>
            <person name="Dumitriu A."/>
            <person name="Kostadinov I."/>
            <person name="DeLong E.F."/>
            <person name="Amann R."/>
            <person name="Gloeckner F.O."/>
        </authorList>
    </citation>
    <scope>NUCLEOTIDE SEQUENCE</scope>
</reference>
<dbReference type="InterPro" id="IPR037069">
    <property type="entry name" value="AcylCoA_DH/ox_N_sf"/>
</dbReference>
<dbReference type="SUPFAM" id="SSF56645">
    <property type="entry name" value="Acyl-CoA dehydrogenase NM domain-like"/>
    <property type="match status" value="1"/>
</dbReference>
<gene>
    <name evidence="1" type="ORF">6FN_10</name>
</gene>
<dbReference type="GO" id="GO:0050660">
    <property type="term" value="F:flavin adenine dinucleotide binding"/>
    <property type="evidence" value="ECO:0007669"/>
    <property type="project" value="InterPro"/>
</dbReference>
<dbReference type="GO" id="GO:0003995">
    <property type="term" value="F:acyl-CoA dehydrogenase activity"/>
    <property type="evidence" value="ECO:0007669"/>
    <property type="project" value="TreeGrafter"/>
</dbReference>
<dbReference type="PANTHER" id="PTHR43884:SF12">
    <property type="entry name" value="ISOVALERYL-COA DEHYDROGENASE, MITOCHONDRIAL-RELATED"/>
    <property type="match status" value="1"/>
</dbReference>
<dbReference type="EMBL" id="EF591887">
    <property type="protein sequence ID" value="ABX10670.1"/>
    <property type="molecule type" value="Genomic_DNA"/>
</dbReference>
<name>A9LGY9_9BACT</name>
<dbReference type="Gene3D" id="2.40.110.10">
    <property type="entry name" value="Butyryl-CoA Dehydrogenase, subunit A, domain 2"/>
    <property type="match status" value="1"/>
</dbReference>
<evidence type="ECO:0000313" key="1">
    <source>
        <dbReference type="EMBL" id="ABX10670.1"/>
    </source>
</evidence>
<dbReference type="PANTHER" id="PTHR43884">
    <property type="entry name" value="ACYL-COA DEHYDROGENASE"/>
    <property type="match status" value="1"/>
</dbReference>
<dbReference type="Gene3D" id="1.10.540.10">
    <property type="entry name" value="Acyl-CoA dehydrogenase/oxidase, N-terminal domain"/>
    <property type="match status" value="1"/>
</dbReference>
<dbReference type="InterPro" id="IPR046373">
    <property type="entry name" value="Acyl-CoA_Oxase/DH_mid-dom_sf"/>
</dbReference>
<proteinExistence type="predicted"/>